<feature type="transmembrane region" description="Helical" evidence="1">
    <location>
        <begin position="58"/>
        <end position="79"/>
    </location>
</feature>
<reference evidence="4 5" key="1">
    <citation type="journal article" date="2012" name="J. Bacteriol.">
        <title>Genome of Bacillus macauensis ZFHKF-1, a Long-Chain-Forming Bacterium.</title>
        <authorList>
            <person name="Cai L."/>
            <person name="Zhang T."/>
        </authorList>
    </citation>
    <scope>NUCLEOTIDE SEQUENCE [LARGE SCALE GENOMIC DNA]</scope>
    <source>
        <strain evidence="4 5">ZFHKF-1</strain>
    </source>
</reference>
<evidence type="ECO:0000259" key="3">
    <source>
        <dbReference type="Pfam" id="PF04892"/>
    </source>
</evidence>
<organism evidence="4 5">
    <name type="scientific">Fictibacillus macauensis ZFHKF-1</name>
    <dbReference type="NCBI Taxonomy" id="1196324"/>
    <lineage>
        <taxon>Bacteria</taxon>
        <taxon>Bacillati</taxon>
        <taxon>Bacillota</taxon>
        <taxon>Bacilli</taxon>
        <taxon>Bacillales</taxon>
        <taxon>Fictibacillaceae</taxon>
        <taxon>Fictibacillus</taxon>
    </lineage>
</organism>
<feature type="transmembrane region" description="Helical" evidence="1">
    <location>
        <begin position="111"/>
        <end position="134"/>
    </location>
</feature>
<keyword evidence="2" id="KW-0732">Signal</keyword>
<dbReference type="PATRIC" id="fig|1196324.3.peg.3251"/>
<proteinExistence type="predicted"/>
<evidence type="ECO:0000313" key="5">
    <source>
        <dbReference type="Proteomes" id="UP000004080"/>
    </source>
</evidence>
<gene>
    <name evidence="4" type="ORF">A374_15893</name>
</gene>
<feature type="signal peptide" evidence="2">
    <location>
        <begin position="1"/>
        <end position="28"/>
    </location>
</feature>
<keyword evidence="1" id="KW-1133">Transmembrane helix</keyword>
<dbReference type="NCBIfam" id="NF037970">
    <property type="entry name" value="vanZ_1"/>
    <property type="match status" value="1"/>
</dbReference>
<dbReference type="AlphaFoldDB" id="I8UBW1"/>
<dbReference type="EMBL" id="AKKV01000036">
    <property type="protein sequence ID" value="EIT84283.1"/>
    <property type="molecule type" value="Genomic_DNA"/>
</dbReference>
<evidence type="ECO:0000256" key="1">
    <source>
        <dbReference type="SAM" id="Phobius"/>
    </source>
</evidence>
<protein>
    <submittedName>
        <fullName evidence="4">Integral inner membrane protein</fullName>
    </submittedName>
</protein>
<feature type="chain" id="PRO_5038900142" evidence="2">
    <location>
        <begin position="29"/>
        <end position="145"/>
    </location>
</feature>
<dbReference type="STRING" id="1196324.A374_15893"/>
<keyword evidence="1" id="KW-0812">Transmembrane</keyword>
<evidence type="ECO:0000313" key="4">
    <source>
        <dbReference type="EMBL" id="EIT84283.1"/>
    </source>
</evidence>
<dbReference type="eggNOG" id="ENOG503303W">
    <property type="taxonomic scope" value="Bacteria"/>
</dbReference>
<feature type="transmembrane region" description="Helical" evidence="1">
    <location>
        <begin position="86"/>
        <end position="105"/>
    </location>
</feature>
<comment type="caution">
    <text evidence="4">The sequence shown here is derived from an EMBL/GenBank/DDBJ whole genome shotgun (WGS) entry which is preliminary data.</text>
</comment>
<dbReference type="InterPro" id="IPR006976">
    <property type="entry name" value="VanZ-like"/>
</dbReference>
<evidence type="ECO:0000256" key="2">
    <source>
        <dbReference type="SAM" id="SignalP"/>
    </source>
</evidence>
<dbReference type="RefSeq" id="WP_007203251.1">
    <property type="nucleotide sequence ID" value="NZ_AKKV01000036.1"/>
</dbReference>
<dbReference type="Proteomes" id="UP000004080">
    <property type="component" value="Unassembled WGS sequence"/>
</dbReference>
<feature type="domain" description="VanZ-like" evidence="3">
    <location>
        <begin position="7"/>
        <end position="129"/>
    </location>
</feature>
<name>I8UBW1_9BACL</name>
<sequence>MNTKKLIVILWITALSVPLFTTNLEALANGQGVHFSWQGTPVWLSFFNMNDLTDIHPYFVVVKLGHFLGFAILDLCLLLSFRNHRTAFIFSFSFAVTSEILQLFMGRDGRLYDVAIDTFGIVAMIIFVKGISFLRNTAKEQHRTT</sequence>
<dbReference type="Pfam" id="PF04892">
    <property type="entry name" value="VanZ"/>
    <property type="match status" value="1"/>
</dbReference>
<keyword evidence="5" id="KW-1185">Reference proteome</keyword>
<accession>I8UBW1</accession>
<keyword evidence="1" id="KW-0472">Membrane</keyword>